<evidence type="ECO:0000256" key="5">
    <source>
        <dbReference type="ARBA" id="ARBA00022989"/>
    </source>
</evidence>
<feature type="transmembrane region" description="Helical" evidence="10">
    <location>
        <begin position="335"/>
        <end position="354"/>
    </location>
</feature>
<keyword evidence="5 10" id="KW-1133">Transmembrane helix</keyword>
<dbReference type="AlphaFoldDB" id="A0A1H9DMH3"/>
<evidence type="ECO:0000256" key="7">
    <source>
        <dbReference type="ARBA" id="ARBA00023065"/>
    </source>
</evidence>
<evidence type="ECO:0000256" key="3">
    <source>
        <dbReference type="ARBA" id="ARBA00022475"/>
    </source>
</evidence>
<keyword evidence="8 10" id="KW-0472">Membrane</keyword>
<feature type="transmembrane region" description="Helical" evidence="10">
    <location>
        <begin position="28"/>
        <end position="45"/>
    </location>
</feature>
<organism evidence="12 13">
    <name type="scientific">Piscibacillus halophilus</name>
    <dbReference type="NCBI Taxonomy" id="571933"/>
    <lineage>
        <taxon>Bacteria</taxon>
        <taxon>Bacillati</taxon>
        <taxon>Bacillota</taxon>
        <taxon>Bacilli</taxon>
        <taxon>Bacillales</taxon>
        <taxon>Bacillaceae</taxon>
        <taxon>Piscibacillus</taxon>
    </lineage>
</organism>
<feature type="transmembrane region" description="Helical" evidence="10">
    <location>
        <begin position="54"/>
        <end position="73"/>
    </location>
</feature>
<evidence type="ECO:0000256" key="6">
    <source>
        <dbReference type="ARBA" id="ARBA00023053"/>
    </source>
</evidence>
<evidence type="ECO:0000313" key="12">
    <source>
        <dbReference type="EMBL" id="SEQ14702.1"/>
    </source>
</evidence>
<gene>
    <name evidence="12" type="ORF">SAMN05216362_10761</name>
</gene>
<dbReference type="EMBL" id="FOES01000007">
    <property type="protein sequence ID" value="SEQ14702.1"/>
    <property type="molecule type" value="Genomic_DNA"/>
</dbReference>
<feature type="transmembrane region" description="Helical" evidence="10">
    <location>
        <begin position="269"/>
        <end position="287"/>
    </location>
</feature>
<dbReference type="GO" id="GO:0005886">
    <property type="term" value="C:plasma membrane"/>
    <property type="evidence" value="ECO:0007669"/>
    <property type="project" value="UniProtKB-SubCell"/>
</dbReference>
<feature type="transmembrane region" description="Helical" evidence="10">
    <location>
        <begin position="106"/>
        <end position="124"/>
    </location>
</feature>
<dbReference type="STRING" id="571933.SAMN05216362_10761"/>
<name>A0A1H9DMH3_9BACI</name>
<dbReference type="InterPro" id="IPR018422">
    <property type="entry name" value="Cation/H_exchanger_CPA1"/>
</dbReference>
<dbReference type="GO" id="GO:0015385">
    <property type="term" value="F:sodium:proton antiporter activity"/>
    <property type="evidence" value="ECO:0007669"/>
    <property type="project" value="InterPro"/>
</dbReference>
<keyword evidence="13" id="KW-1185">Reference proteome</keyword>
<protein>
    <submittedName>
        <fullName evidence="12">Sodium/proton antiporter, CPA1 family</fullName>
    </submittedName>
</protein>
<evidence type="ECO:0000313" key="13">
    <source>
        <dbReference type="Proteomes" id="UP000199427"/>
    </source>
</evidence>
<feature type="transmembrane region" description="Helical" evidence="10">
    <location>
        <begin position="223"/>
        <end position="249"/>
    </location>
</feature>
<dbReference type="PANTHER" id="PTHR10110">
    <property type="entry name" value="SODIUM/HYDROGEN EXCHANGER"/>
    <property type="match status" value="1"/>
</dbReference>
<dbReference type="GO" id="GO:0098719">
    <property type="term" value="P:sodium ion import across plasma membrane"/>
    <property type="evidence" value="ECO:0007669"/>
    <property type="project" value="TreeGrafter"/>
</dbReference>
<evidence type="ECO:0000256" key="9">
    <source>
        <dbReference type="ARBA" id="ARBA00023201"/>
    </source>
</evidence>
<keyword evidence="9" id="KW-0739">Sodium transport</keyword>
<dbReference type="PANTHER" id="PTHR10110:SF86">
    <property type="entry name" value="SODIUM_HYDROGEN EXCHANGER 7"/>
    <property type="match status" value="1"/>
</dbReference>
<keyword evidence="7" id="KW-0406">Ion transport</keyword>
<feature type="transmembrane region" description="Helical" evidence="10">
    <location>
        <begin position="186"/>
        <end position="211"/>
    </location>
</feature>
<evidence type="ECO:0000256" key="10">
    <source>
        <dbReference type="SAM" id="Phobius"/>
    </source>
</evidence>
<feature type="transmembrane region" description="Helical" evidence="10">
    <location>
        <begin position="299"/>
        <end position="323"/>
    </location>
</feature>
<evidence type="ECO:0000256" key="8">
    <source>
        <dbReference type="ARBA" id="ARBA00023136"/>
    </source>
</evidence>
<keyword evidence="4 10" id="KW-0812">Transmembrane</keyword>
<evidence type="ECO:0000256" key="4">
    <source>
        <dbReference type="ARBA" id="ARBA00022692"/>
    </source>
</evidence>
<dbReference type="Pfam" id="PF00999">
    <property type="entry name" value="Na_H_Exchanger"/>
    <property type="match status" value="1"/>
</dbReference>
<comment type="subcellular location">
    <subcellularLocation>
        <location evidence="1">Cell membrane</location>
        <topology evidence="1">Multi-pass membrane protein</topology>
    </subcellularLocation>
</comment>
<feature type="domain" description="Cation/H+ exchanger transmembrane" evidence="11">
    <location>
        <begin position="11"/>
        <end position="389"/>
    </location>
</feature>
<evidence type="ECO:0000259" key="11">
    <source>
        <dbReference type="Pfam" id="PF00999"/>
    </source>
</evidence>
<dbReference type="GO" id="GO:0015386">
    <property type="term" value="F:potassium:proton antiporter activity"/>
    <property type="evidence" value="ECO:0007669"/>
    <property type="project" value="TreeGrafter"/>
</dbReference>
<evidence type="ECO:0000256" key="1">
    <source>
        <dbReference type="ARBA" id="ARBA00004651"/>
    </source>
</evidence>
<proteinExistence type="predicted"/>
<dbReference type="Gene3D" id="1.20.1530.20">
    <property type="match status" value="1"/>
</dbReference>
<feature type="transmembrane region" description="Helical" evidence="10">
    <location>
        <begin position="79"/>
        <end position="99"/>
    </location>
</feature>
<keyword evidence="2" id="KW-0813">Transport</keyword>
<feature type="transmembrane region" description="Helical" evidence="10">
    <location>
        <begin position="366"/>
        <end position="388"/>
    </location>
</feature>
<sequence length="392" mass="43673">MTTYHIIFFILVGTIIFAIDQKREYFPVPIILLLVGVALSYVPFFEQVLLTEKMIMHGFLPALLFISAYQLPLKDLKKYYGTFIALSTIGMLLTAFLLAVLIYTTVGISLSIGFVGALLIASILTPTDPVSTVNILKTSTKRDELADVVEGESLLNDGTSIVLFTVVAGIFSNQKSFHIGSFISEFLWVSIGGVLVGLIFGYILSKVIFWLNHREYQVMVSIVLAYGSFLVAEHIGVSGVLATVTSGLILSYEIDITSQKRRPDYLNGFWENINPIVLSILFIVMGLEATDLLKISDFWAMFVIFILSLLAREAILLIMFKLLPNLHNHFKTKDVHLMTWCGIKGTMSIALLLMFKDQYSGHEDSIISLTIGAIMLSMVIQSLTIYPLSKRN</sequence>
<accession>A0A1H9DMH3</accession>
<dbReference type="InterPro" id="IPR006153">
    <property type="entry name" value="Cation/H_exchanger_TM"/>
</dbReference>
<dbReference type="GO" id="GO:0051453">
    <property type="term" value="P:regulation of intracellular pH"/>
    <property type="evidence" value="ECO:0007669"/>
    <property type="project" value="TreeGrafter"/>
</dbReference>
<reference evidence="12 13" key="1">
    <citation type="submission" date="2016-10" db="EMBL/GenBank/DDBJ databases">
        <authorList>
            <person name="de Groot N.N."/>
        </authorList>
    </citation>
    <scope>NUCLEOTIDE SEQUENCE [LARGE SCALE GENOMIC DNA]</scope>
    <source>
        <strain evidence="12 13">DSM 21633</strain>
    </source>
</reference>
<keyword evidence="6" id="KW-0915">Sodium</keyword>
<evidence type="ECO:0000256" key="2">
    <source>
        <dbReference type="ARBA" id="ARBA00022448"/>
    </source>
</evidence>
<dbReference type="Proteomes" id="UP000199427">
    <property type="component" value="Unassembled WGS sequence"/>
</dbReference>
<dbReference type="InterPro" id="IPR038770">
    <property type="entry name" value="Na+/solute_symporter_sf"/>
</dbReference>
<dbReference type="RefSeq" id="WP_177176335.1">
    <property type="nucleotide sequence ID" value="NZ_FOES01000007.1"/>
</dbReference>
<keyword evidence="3" id="KW-1003">Cell membrane</keyword>